<reference evidence="7 8" key="1">
    <citation type="journal article" date="2018" name="Biotechnol. Biofuels">
        <title>Integrative visual omics of the white-rot fungus Polyporus brumalis exposes the biotechnological potential of its oxidative enzymes for delignifying raw plant biomass.</title>
        <authorList>
            <person name="Miyauchi S."/>
            <person name="Rancon A."/>
            <person name="Drula E."/>
            <person name="Hage H."/>
            <person name="Chaduli D."/>
            <person name="Favel A."/>
            <person name="Grisel S."/>
            <person name="Henrissat B."/>
            <person name="Herpoel-Gimbert I."/>
            <person name="Ruiz-Duenas F.J."/>
            <person name="Chevret D."/>
            <person name="Hainaut M."/>
            <person name="Lin J."/>
            <person name="Wang M."/>
            <person name="Pangilinan J."/>
            <person name="Lipzen A."/>
            <person name="Lesage-Meessen L."/>
            <person name="Navarro D."/>
            <person name="Riley R."/>
            <person name="Grigoriev I.V."/>
            <person name="Zhou S."/>
            <person name="Raouche S."/>
            <person name="Rosso M.N."/>
        </authorList>
    </citation>
    <scope>NUCLEOTIDE SEQUENCE [LARGE SCALE GENOMIC DNA]</scope>
    <source>
        <strain evidence="7 8">BRFM 1820</strain>
    </source>
</reference>
<keyword evidence="5" id="KW-0378">Hydrolase</keyword>
<proteinExistence type="inferred from homology"/>
<evidence type="ECO:0000256" key="2">
    <source>
        <dbReference type="ARBA" id="ARBA00012446"/>
    </source>
</evidence>
<dbReference type="Gene3D" id="1.10.287.410">
    <property type="match status" value="1"/>
</dbReference>
<dbReference type="PANTHER" id="PTHR11802:SF113">
    <property type="entry name" value="SERINE CARBOXYPEPTIDASE CTSA-4.1"/>
    <property type="match status" value="1"/>
</dbReference>
<dbReference type="GO" id="GO:0006508">
    <property type="term" value="P:proteolysis"/>
    <property type="evidence" value="ECO:0007669"/>
    <property type="project" value="UniProtKB-KW"/>
</dbReference>
<dbReference type="PROSITE" id="PS00560">
    <property type="entry name" value="CARBOXYPEPT_SER_HIS"/>
    <property type="match status" value="1"/>
</dbReference>
<comment type="similarity">
    <text evidence="1">Belongs to the peptidase S10 family.</text>
</comment>
<dbReference type="PRINTS" id="PR00724">
    <property type="entry name" value="CRBOXYPTASEC"/>
</dbReference>
<gene>
    <name evidence="7" type="ORF">OH76DRAFT_1401915</name>
</gene>
<evidence type="ECO:0000256" key="4">
    <source>
        <dbReference type="ARBA" id="ARBA00022670"/>
    </source>
</evidence>
<dbReference type="Pfam" id="PF00450">
    <property type="entry name" value="Peptidase_S10"/>
    <property type="match status" value="1"/>
</dbReference>
<accession>A0A371DF75</accession>
<dbReference type="InterPro" id="IPR033124">
    <property type="entry name" value="Ser_caboxypep_his_AS"/>
</dbReference>
<evidence type="ECO:0000256" key="1">
    <source>
        <dbReference type="ARBA" id="ARBA00009431"/>
    </source>
</evidence>
<dbReference type="OrthoDB" id="443318at2759"/>
<dbReference type="SUPFAM" id="SSF53474">
    <property type="entry name" value="alpha/beta-Hydrolases"/>
    <property type="match status" value="1"/>
</dbReference>
<dbReference type="Proteomes" id="UP000256964">
    <property type="component" value="Unassembled WGS sequence"/>
</dbReference>
<protein>
    <recommendedName>
        <fullName evidence="2">carboxypeptidase C</fullName>
        <ecNumber evidence="2">3.4.16.5</ecNumber>
    </recommendedName>
</protein>
<dbReference type="InterPro" id="IPR029058">
    <property type="entry name" value="AB_hydrolase_fold"/>
</dbReference>
<keyword evidence="4" id="KW-0645">Protease</keyword>
<evidence type="ECO:0000256" key="3">
    <source>
        <dbReference type="ARBA" id="ARBA00022645"/>
    </source>
</evidence>
<dbReference type="AlphaFoldDB" id="A0A371DF75"/>
<sequence length="512" mass="57813">MRLPARYALASALSGLATARNAQSFLAAVHRTDTFASYDAGLFTPIENLHTLSASQYTTLRHPSIPHYSVRIKQSRFCDGEAQAYTGYIDIEARHLFFYFFESRRDPDKDDVVFWTNGGPGGSSSLGLFMELGPCRVTSANTTKRFEYAWNDHANIFFIDQPVDVGFSYADYGEQVSSTPEAAKDISAFMVIFFEHFSKFKGRPFHMAGESYGVRVAMLAQNLRASESPRLQGRYIPVFAAAIHDKNAELIEAGLTPINLTSVMIGNGATDFSGVVRSYYAIQCMDYGFPAVTSIADCVRMKQLLPRCQKRFQESCIDVTDKIDCASAWDFCWKAFNAVFLQYNAYDALRPCKGHTDIVSCYPIVQDIGDYLNSPEVQSELGVDQHHSNYSWMNFELNARFAEDNWSFRAEHYLAALLERGIRALIYVGDTDWICNWVGNERMTRELEWTGQEAYQSLPLREWFVDGEVAGKTRSFGPLTFATIRDAGHMAPYDQPVRSLELANRWLAGEEL</sequence>
<keyword evidence="3 7" id="KW-0121">Carboxypeptidase</keyword>
<evidence type="ECO:0000313" key="8">
    <source>
        <dbReference type="Proteomes" id="UP000256964"/>
    </source>
</evidence>
<dbReference type="EC" id="3.4.16.5" evidence="2"/>
<keyword evidence="6" id="KW-0325">Glycoprotein</keyword>
<dbReference type="Gene3D" id="3.40.50.1820">
    <property type="entry name" value="alpha/beta hydrolase"/>
    <property type="match status" value="1"/>
</dbReference>
<name>A0A371DF75_9APHY</name>
<evidence type="ECO:0000313" key="7">
    <source>
        <dbReference type="EMBL" id="RDX51142.1"/>
    </source>
</evidence>
<dbReference type="InterPro" id="IPR001563">
    <property type="entry name" value="Peptidase_S10"/>
</dbReference>
<dbReference type="GO" id="GO:0000324">
    <property type="term" value="C:fungal-type vacuole"/>
    <property type="evidence" value="ECO:0007669"/>
    <property type="project" value="TreeGrafter"/>
</dbReference>
<dbReference type="PANTHER" id="PTHR11802">
    <property type="entry name" value="SERINE PROTEASE FAMILY S10 SERINE CARBOXYPEPTIDASE"/>
    <property type="match status" value="1"/>
</dbReference>
<organism evidence="7 8">
    <name type="scientific">Lentinus brumalis</name>
    <dbReference type="NCBI Taxonomy" id="2498619"/>
    <lineage>
        <taxon>Eukaryota</taxon>
        <taxon>Fungi</taxon>
        <taxon>Dikarya</taxon>
        <taxon>Basidiomycota</taxon>
        <taxon>Agaricomycotina</taxon>
        <taxon>Agaricomycetes</taxon>
        <taxon>Polyporales</taxon>
        <taxon>Polyporaceae</taxon>
        <taxon>Lentinus</taxon>
    </lineage>
</organism>
<keyword evidence="8" id="KW-1185">Reference proteome</keyword>
<dbReference type="STRING" id="139420.A0A371DF75"/>
<evidence type="ECO:0000256" key="6">
    <source>
        <dbReference type="ARBA" id="ARBA00023180"/>
    </source>
</evidence>
<dbReference type="EMBL" id="KZ857396">
    <property type="protein sequence ID" value="RDX51142.1"/>
    <property type="molecule type" value="Genomic_DNA"/>
</dbReference>
<evidence type="ECO:0000256" key="5">
    <source>
        <dbReference type="ARBA" id="ARBA00022801"/>
    </source>
</evidence>
<dbReference type="GO" id="GO:0004185">
    <property type="term" value="F:serine-type carboxypeptidase activity"/>
    <property type="evidence" value="ECO:0007669"/>
    <property type="project" value="UniProtKB-EC"/>
</dbReference>